<proteinExistence type="predicted"/>
<dbReference type="AlphaFoldDB" id="A0A1G1SWQ0"/>
<accession>A0A1G1SWQ0</accession>
<evidence type="ECO:0000313" key="2">
    <source>
        <dbReference type="Proteomes" id="UP000177791"/>
    </source>
</evidence>
<gene>
    <name evidence="1" type="ORF">BEN48_04635</name>
</gene>
<name>A0A1G1SWQ0_9BACT</name>
<keyword evidence="2" id="KW-1185">Reference proteome</keyword>
<evidence type="ECO:0000313" key="1">
    <source>
        <dbReference type="EMBL" id="OGX83043.1"/>
    </source>
</evidence>
<sequence length="116" mass="13016">MDWRGEYDQDATHAACLLMLQALQNRPCAKILNDNSNITRTTMKLTAWGAQWLEEMHNAGLEYIAWVLPSSLLARQAVETATHYLQAPQVGTFDDVASAYVWLQQQQPVPQAVSQA</sequence>
<reference evidence="1 2" key="1">
    <citation type="submission" date="2016-08" db="EMBL/GenBank/DDBJ databases">
        <title>Hymenobacter coccineus sp. nov., Hymenobacter lapidarius sp. nov. and Hymenobacter glacialis sp. nov., isolated from Antarctic soil.</title>
        <authorList>
            <person name="Sedlacek I."/>
            <person name="Kralova S."/>
            <person name="Kyrova K."/>
            <person name="Maslanova I."/>
            <person name="Stankova E."/>
            <person name="Vrbovska V."/>
            <person name="Nemec M."/>
            <person name="Bartak M."/>
            <person name="Svec P."/>
            <person name="Busse H.-J."/>
            <person name="Pantucek R."/>
        </authorList>
    </citation>
    <scope>NUCLEOTIDE SEQUENCE [LARGE SCALE GENOMIC DNA]</scope>
    <source>
        <strain evidence="1 2">CCM 8648</strain>
    </source>
</reference>
<dbReference type="STRING" id="1908236.BEN48_04635"/>
<evidence type="ECO:0008006" key="3">
    <source>
        <dbReference type="Google" id="ProtNLM"/>
    </source>
</evidence>
<protein>
    <recommendedName>
        <fullName evidence="3">STAS/SEC14 domain-containing protein</fullName>
    </recommendedName>
</protein>
<dbReference type="Proteomes" id="UP000177791">
    <property type="component" value="Unassembled WGS sequence"/>
</dbReference>
<comment type="caution">
    <text evidence="1">The sequence shown here is derived from an EMBL/GenBank/DDBJ whole genome shotgun (WGS) entry which is preliminary data.</text>
</comment>
<dbReference type="EMBL" id="MDZC01000090">
    <property type="protein sequence ID" value="OGX83043.1"/>
    <property type="molecule type" value="Genomic_DNA"/>
</dbReference>
<organism evidence="1 2">
    <name type="scientific">Hymenobacter glacialis</name>
    <dbReference type="NCBI Taxonomy" id="1908236"/>
    <lineage>
        <taxon>Bacteria</taxon>
        <taxon>Pseudomonadati</taxon>
        <taxon>Bacteroidota</taxon>
        <taxon>Cytophagia</taxon>
        <taxon>Cytophagales</taxon>
        <taxon>Hymenobacteraceae</taxon>
        <taxon>Hymenobacter</taxon>
    </lineage>
</organism>